<accession>A0A839VDL9</accession>
<dbReference type="AlphaFoldDB" id="A0A839VDL9"/>
<protein>
    <submittedName>
        <fullName evidence="1">Uncharacterized protein</fullName>
    </submittedName>
</protein>
<evidence type="ECO:0000313" key="1">
    <source>
        <dbReference type="EMBL" id="MBB3192060.1"/>
    </source>
</evidence>
<name>A0A839VDL9_9GAMM</name>
<dbReference type="Proteomes" id="UP000547614">
    <property type="component" value="Unassembled WGS sequence"/>
</dbReference>
<reference evidence="1 2" key="1">
    <citation type="submission" date="2020-08" db="EMBL/GenBank/DDBJ databases">
        <title>Genomic Encyclopedia of Type Strains, Phase III (KMG-III): the genomes of soil and plant-associated and newly described type strains.</title>
        <authorList>
            <person name="Whitman W."/>
        </authorList>
    </citation>
    <scope>NUCLEOTIDE SEQUENCE [LARGE SCALE GENOMIC DNA]</scope>
    <source>
        <strain evidence="1 2">CECT 7282</strain>
    </source>
</reference>
<proteinExistence type="predicted"/>
<comment type="caution">
    <text evidence="1">The sequence shown here is derived from an EMBL/GenBank/DDBJ whole genome shotgun (WGS) entry which is preliminary data.</text>
</comment>
<organism evidence="1 2">
    <name type="scientific">Halomonas cerina</name>
    <dbReference type="NCBI Taxonomy" id="447424"/>
    <lineage>
        <taxon>Bacteria</taxon>
        <taxon>Pseudomonadati</taxon>
        <taxon>Pseudomonadota</taxon>
        <taxon>Gammaproteobacteria</taxon>
        <taxon>Oceanospirillales</taxon>
        <taxon>Halomonadaceae</taxon>
        <taxon>Halomonas</taxon>
    </lineage>
</organism>
<sequence length="48" mass="5889">MVRSRLVQRCRDWTGCRGLRTLVLWSVFLMLYQATRPPRRDIQRNARR</sequence>
<dbReference type="EMBL" id="JACHXP010000021">
    <property type="protein sequence ID" value="MBB3192060.1"/>
    <property type="molecule type" value="Genomic_DNA"/>
</dbReference>
<gene>
    <name evidence="1" type="ORF">FHR94_003336</name>
</gene>
<keyword evidence="2" id="KW-1185">Reference proteome</keyword>
<evidence type="ECO:0000313" key="2">
    <source>
        <dbReference type="Proteomes" id="UP000547614"/>
    </source>
</evidence>